<keyword evidence="3" id="KW-1185">Reference proteome</keyword>
<evidence type="ECO:0000259" key="1">
    <source>
        <dbReference type="PROSITE" id="PS51819"/>
    </source>
</evidence>
<dbReference type="EMBL" id="JXNT01000006">
    <property type="protein sequence ID" value="ODM18437.1"/>
    <property type="molecule type" value="Genomic_DNA"/>
</dbReference>
<dbReference type="PANTHER" id="PTHR39175:SF1">
    <property type="entry name" value="FAMILY PROTEIN, PUTATIVE (AFU_ORTHOLOGUE AFUA_3G15060)-RELATED"/>
    <property type="match status" value="1"/>
</dbReference>
<dbReference type="AlphaFoldDB" id="A0A1E3BBV2"/>
<name>A0A1E3BBV2_ASPCR</name>
<accession>A0A1E3BBV2</accession>
<evidence type="ECO:0000313" key="3">
    <source>
        <dbReference type="Proteomes" id="UP000094569"/>
    </source>
</evidence>
<dbReference type="InterPro" id="IPR037523">
    <property type="entry name" value="VOC_core"/>
</dbReference>
<feature type="domain" description="VOC" evidence="1">
    <location>
        <begin position="4"/>
        <end position="137"/>
    </location>
</feature>
<sequence>MITGLAHVNLLVPPGTLDQAYTFYGETLGLYAAPVPERQKGTIAWFNLTDDPKPQQIHIAFGTNEPDSTRHPCFRIESMEALQALRQRLWEHHLKGDAAAPMHVDKPGEKISGPSGFEYPNRFFARDFAGNLLEFSV</sequence>
<dbReference type="PROSITE" id="PS51819">
    <property type="entry name" value="VOC"/>
    <property type="match status" value="1"/>
</dbReference>
<evidence type="ECO:0000313" key="2">
    <source>
        <dbReference type="EMBL" id="ODM18437.1"/>
    </source>
</evidence>
<dbReference type="PANTHER" id="PTHR39175">
    <property type="entry name" value="FAMILY PROTEIN, PUTATIVE (AFU_ORTHOLOGUE AFUA_3G15060)-RELATED"/>
    <property type="match status" value="1"/>
</dbReference>
<dbReference type="SUPFAM" id="SSF54593">
    <property type="entry name" value="Glyoxalase/Bleomycin resistance protein/Dihydroxybiphenyl dioxygenase"/>
    <property type="match status" value="1"/>
</dbReference>
<dbReference type="VEuPathDB" id="FungiDB:SI65_06308"/>
<reference evidence="2 3" key="1">
    <citation type="journal article" date="2016" name="BMC Genomics">
        <title>Comparative genomic and transcriptomic analyses of the Fuzhuan brick tea-fermentation fungus Aspergillus cristatus.</title>
        <authorList>
            <person name="Ge Y."/>
            <person name="Wang Y."/>
            <person name="Liu Y."/>
            <person name="Tan Y."/>
            <person name="Ren X."/>
            <person name="Zhang X."/>
            <person name="Hyde K.D."/>
            <person name="Liu Y."/>
            <person name="Liu Z."/>
        </authorList>
    </citation>
    <scope>NUCLEOTIDE SEQUENCE [LARGE SCALE GENOMIC DNA]</scope>
    <source>
        <strain evidence="2 3">GZAAS20.1005</strain>
    </source>
</reference>
<comment type="caution">
    <text evidence="2">The sequence shown here is derived from an EMBL/GenBank/DDBJ whole genome shotgun (WGS) entry which is preliminary data.</text>
</comment>
<dbReference type="InterPro" id="IPR029068">
    <property type="entry name" value="Glyas_Bleomycin-R_OHBP_Dase"/>
</dbReference>
<dbReference type="Proteomes" id="UP000094569">
    <property type="component" value="Unassembled WGS sequence"/>
</dbReference>
<gene>
    <name evidence="2" type="ORF">SI65_06308</name>
</gene>
<protein>
    <recommendedName>
        <fullName evidence="1">VOC domain-containing protein</fullName>
    </recommendedName>
</protein>
<organism evidence="2 3">
    <name type="scientific">Aspergillus cristatus</name>
    <name type="common">Chinese Fuzhuan brick tea-fermentation fungus</name>
    <name type="synonym">Eurotium cristatum</name>
    <dbReference type="NCBI Taxonomy" id="573508"/>
    <lineage>
        <taxon>Eukaryota</taxon>
        <taxon>Fungi</taxon>
        <taxon>Dikarya</taxon>
        <taxon>Ascomycota</taxon>
        <taxon>Pezizomycotina</taxon>
        <taxon>Eurotiomycetes</taxon>
        <taxon>Eurotiomycetidae</taxon>
        <taxon>Eurotiales</taxon>
        <taxon>Aspergillaceae</taxon>
        <taxon>Aspergillus</taxon>
        <taxon>Aspergillus subgen. Aspergillus</taxon>
    </lineage>
</organism>
<dbReference type="OrthoDB" id="3340372at2759"/>
<proteinExistence type="predicted"/>
<dbReference type="Gene3D" id="3.10.180.10">
    <property type="entry name" value="2,3-Dihydroxybiphenyl 1,2-Dioxygenase, domain 1"/>
    <property type="match status" value="1"/>
</dbReference>